<organism evidence="1 2">
    <name type="scientific">Seohaeicola zhoushanensis</name>
    <dbReference type="NCBI Taxonomy" id="1569283"/>
    <lineage>
        <taxon>Bacteria</taxon>
        <taxon>Pseudomonadati</taxon>
        <taxon>Pseudomonadota</taxon>
        <taxon>Alphaproteobacteria</taxon>
        <taxon>Rhodobacterales</taxon>
        <taxon>Roseobacteraceae</taxon>
        <taxon>Seohaeicola</taxon>
    </lineage>
</organism>
<evidence type="ECO:0000313" key="1">
    <source>
        <dbReference type="EMBL" id="GHF67983.1"/>
    </source>
</evidence>
<sequence length="63" mass="6720">MPHNRASAAPQTRLRSSRSAWARSTGVMIFVNKVVPPPVLAPLDLMVALRKGTADALDVPGAR</sequence>
<comment type="caution">
    <text evidence="1">The sequence shown here is derived from an EMBL/GenBank/DDBJ whole genome shotgun (WGS) entry which is preliminary data.</text>
</comment>
<reference evidence="1" key="2">
    <citation type="submission" date="2020-09" db="EMBL/GenBank/DDBJ databases">
        <authorList>
            <person name="Sun Q."/>
            <person name="Kim S."/>
        </authorList>
    </citation>
    <scope>NUCLEOTIDE SEQUENCE</scope>
    <source>
        <strain evidence="1">KCTC 42650</strain>
    </source>
</reference>
<dbReference type="Proteomes" id="UP000626220">
    <property type="component" value="Unassembled WGS sequence"/>
</dbReference>
<name>A0A8J3H2D5_9RHOB</name>
<reference evidence="1" key="1">
    <citation type="journal article" date="2014" name="Int. J. Syst. Evol. Microbiol.">
        <title>Complete genome sequence of Corynebacterium casei LMG S-19264T (=DSM 44701T), isolated from a smear-ripened cheese.</title>
        <authorList>
            <consortium name="US DOE Joint Genome Institute (JGI-PGF)"/>
            <person name="Walter F."/>
            <person name="Albersmeier A."/>
            <person name="Kalinowski J."/>
            <person name="Ruckert C."/>
        </authorList>
    </citation>
    <scope>NUCLEOTIDE SEQUENCE</scope>
    <source>
        <strain evidence="1">KCTC 42650</strain>
    </source>
</reference>
<keyword evidence="2" id="KW-1185">Reference proteome</keyword>
<dbReference type="AlphaFoldDB" id="A0A8J3H2D5"/>
<evidence type="ECO:0000313" key="2">
    <source>
        <dbReference type="Proteomes" id="UP000626220"/>
    </source>
</evidence>
<protein>
    <submittedName>
        <fullName evidence="1">Uncharacterized protein</fullName>
    </submittedName>
</protein>
<proteinExistence type="predicted"/>
<dbReference type="EMBL" id="BNCJ01000020">
    <property type="protein sequence ID" value="GHF67983.1"/>
    <property type="molecule type" value="Genomic_DNA"/>
</dbReference>
<gene>
    <name evidence="1" type="ORF">GCM10017056_43980</name>
</gene>
<accession>A0A8J3H2D5</accession>